<proteinExistence type="predicted"/>
<dbReference type="EMBL" id="LTAN01000003">
    <property type="protein sequence ID" value="OBR11646.1"/>
    <property type="molecule type" value="Genomic_DNA"/>
</dbReference>
<dbReference type="AlphaFoldDB" id="A0A1B7YHV9"/>
<protein>
    <submittedName>
        <fullName evidence="1">Uncharacterized protein</fullName>
    </submittedName>
</protein>
<evidence type="ECO:0000313" key="2">
    <source>
        <dbReference type="Proteomes" id="UP000092177"/>
    </source>
</evidence>
<name>A0A1B7YHV9_COLHI</name>
<evidence type="ECO:0000313" key="1">
    <source>
        <dbReference type="EMBL" id="OBR11646.1"/>
    </source>
</evidence>
<gene>
    <name evidence="1" type="ORF">CH63R_03942</name>
</gene>
<dbReference type="KEGG" id="chig:CH63R_03942"/>
<comment type="caution">
    <text evidence="1">The sequence shown here is derived from an EMBL/GenBank/DDBJ whole genome shotgun (WGS) entry which is preliminary data.</text>
</comment>
<accession>A0A1B7YHV9</accession>
<dbReference type="RefSeq" id="XP_018160163.1">
    <property type="nucleotide sequence ID" value="XM_018298917.1"/>
</dbReference>
<dbReference type="VEuPathDB" id="FungiDB:CH63R_03942"/>
<dbReference type="GeneID" id="28863024"/>
<reference evidence="2" key="1">
    <citation type="journal article" date="2017" name="BMC Genomics">
        <title>Gapless genome assembly of Colletotrichum higginsianum reveals chromosome structure and association of transposable elements with secondary metabolite gene clusters.</title>
        <authorList>
            <person name="Dallery J.-F."/>
            <person name="Lapalu N."/>
            <person name="Zampounis A."/>
            <person name="Pigne S."/>
            <person name="Luyten I."/>
            <person name="Amselem J."/>
            <person name="Wittenberg A.H.J."/>
            <person name="Zhou S."/>
            <person name="de Queiroz M.V."/>
            <person name="Robin G.P."/>
            <person name="Auger A."/>
            <person name="Hainaut M."/>
            <person name="Henrissat B."/>
            <person name="Kim K.-T."/>
            <person name="Lee Y.-H."/>
            <person name="Lespinet O."/>
            <person name="Schwartz D.C."/>
            <person name="Thon M.R."/>
            <person name="O'Connell R.J."/>
        </authorList>
    </citation>
    <scope>NUCLEOTIDE SEQUENCE [LARGE SCALE GENOMIC DNA]</scope>
    <source>
        <strain evidence="2">IMI 349063</strain>
    </source>
</reference>
<organism evidence="1 2">
    <name type="scientific">Colletotrichum higginsianum (strain IMI 349063)</name>
    <name type="common">Crucifer anthracnose fungus</name>
    <dbReference type="NCBI Taxonomy" id="759273"/>
    <lineage>
        <taxon>Eukaryota</taxon>
        <taxon>Fungi</taxon>
        <taxon>Dikarya</taxon>
        <taxon>Ascomycota</taxon>
        <taxon>Pezizomycotina</taxon>
        <taxon>Sordariomycetes</taxon>
        <taxon>Hypocreomycetidae</taxon>
        <taxon>Glomerellales</taxon>
        <taxon>Glomerellaceae</taxon>
        <taxon>Colletotrichum</taxon>
        <taxon>Colletotrichum destructivum species complex</taxon>
    </lineage>
</organism>
<dbReference type="Proteomes" id="UP000092177">
    <property type="component" value="Chromosome 3"/>
</dbReference>
<sequence length="60" mass="6637">MATVTCMLESGRIFRIEAVQAINETKSSSQTLCVVESRHVVQHAMKTRLQELVCFIAVAA</sequence>
<keyword evidence="2" id="KW-1185">Reference proteome</keyword>